<keyword evidence="4" id="KW-0676">Redox-active center</keyword>
<comment type="subcellular location">
    <subcellularLocation>
        <location evidence="1">Cell envelope</location>
    </subcellularLocation>
</comment>
<evidence type="ECO:0000259" key="6">
    <source>
        <dbReference type="PROSITE" id="PS51352"/>
    </source>
</evidence>
<dbReference type="PROSITE" id="PS51352">
    <property type="entry name" value="THIOREDOXIN_2"/>
    <property type="match status" value="1"/>
</dbReference>
<feature type="domain" description="Thioredoxin" evidence="6">
    <location>
        <begin position="325"/>
        <end position="469"/>
    </location>
</feature>
<accession>A0ABN5LQZ1</accession>
<keyword evidence="2" id="KW-0201">Cytochrome c-type biogenesis</keyword>
<keyword evidence="5" id="KW-0732">Signal</keyword>
<feature type="signal peptide" evidence="5">
    <location>
        <begin position="1"/>
        <end position="19"/>
    </location>
</feature>
<dbReference type="Proteomes" id="UP000246099">
    <property type="component" value="Chromosome"/>
</dbReference>
<dbReference type="SUPFAM" id="SSF52833">
    <property type="entry name" value="Thioredoxin-like"/>
    <property type="match status" value="1"/>
</dbReference>
<dbReference type="PANTHER" id="PTHR42852:SF6">
    <property type="entry name" value="THIOL:DISULFIDE INTERCHANGE PROTEIN DSBE"/>
    <property type="match status" value="1"/>
</dbReference>
<evidence type="ECO:0000313" key="8">
    <source>
        <dbReference type="Proteomes" id="UP000246099"/>
    </source>
</evidence>
<dbReference type="InterPro" id="IPR033395">
    <property type="entry name" value="DUF5106"/>
</dbReference>
<dbReference type="InterPro" id="IPR036249">
    <property type="entry name" value="Thioredoxin-like_sf"/>
</dbReference>
<evidence type="ECO:0000313" key="7">
    <source>
        <dbReference type="EMBL" id="AWO01622.1"/>
    </source>
</evidence>
<gene>
    <name evidence="7" type="ORF">DLD77_07905</name>
</gene>
<dbReference type="PANTHER" id="PTHR42852">
    <property type="entry name" value="THIOL:DISULFIDE INTERCHANGE PROTEIN DSBE"/>
    <property type="match status" value="1"/>
</dbReference>
<reference evidence="7 8" key="1">
    <citation type="submission" date="2018-05" db="EMBL/GenBank/DDBJ databases">
        <title>Chitinophaga sp. nov., isolated from rhizosphere soil of Alhagi.</title>
        <authorList>
            <person name="Liu Y."/>
        </authorList>
    </citation>
    <scope>NUCLEOTIDE SEQUENCE [LARGE SCALE GENOMIC DNA]</scope>
    <source>
        <strain evidence="7 8">T22</strain>
    </source>
</reference>
<evidence type="ECO:0000256" key="4">
    <source>
        <dbReference type="ARBA" id="ARBA00023284"/>
    </source>
</evidence>
<keyword evidence="8" id="KW-1185">Reference proteome</keyword>
<dbReference type="Pfam" id="PF14289">
    <property type="entry name" value="DUF4369"/>
    <property type="match status" value="1"/>
</dbReference>
<organism evidence="7 8">
    <name type="scientific">Chitinophaga alhagiae</name>
    <dbReference type="NCBI Taxonomy" id="2203219"/>
    <lineage>
        <taxon>Bacteria</taxon>
        <taxon>Pseudomonadati</taxon>
        <taxon>Bacteroidota</taxon>
        <taxon>Chitinophagia</taxon>
        <taxon>Chitinophagales</taxon>
        <taxon>Chitinophagaceae</taxon>
        <taxon>Chitinophaga</taxon>
    </lineage>
</organism>
<dbReference type="Gene3D" id="3.40.30.10">
    <property type="entry name" value="Glutaredoxin"/>
    <property type="match status" value="1"/>
</dbReference>
<sequence length="470" mass="53327">MQKLLFFLCCVCGPFSLHAQGYDITVQLKGYTGGTVYLGHYMGKTTYVMDSAQMNQQGIAVLKGKETQPGGIYLIVLPGKQRYFEILLDKQQTFSVAADTADLAGKTEFRNSEDNAMFAAYNRYIATMAGEMEQVQRRQAAARTAQDTAAVRAASEAIGKKLQQYRSDIVTTRPGTLLAVIFKAMREPVVPPMPQKANGSLDSTYPYRYYKAHYWDDVNLADGRLVRTPVLEARLARYFDQLVAPQPDSVIAEADWLIAKTQKDKESFKFVVWWLTKTYETSPIMGMDAVFVHLVEKYYVTGQAYWVNDEQKEKIISRAYSIAPNLIGQKAAQLVLQDTASRRTSLYDIKSKYTVVVFWDPTCGHCITEVPKLDSAFKASWKQQGVTMLGVKTEGTREEWTAFIRDKKLTGWIHAWDPGYTTNYRKFYDVYSTPVVYLLDENKKILAKRLGVEQLDGFLQRELADTARKP</sequence>
<dbReference type="CDD" id="cd02966">
    <property type="entry name" value="TlpA_like_family"/>
    <property type="match status" value="1"/>
</dbReference>
<keyword evidence="3" id="KW-1015">Disulfide bond</keyword>
<feature type="chain" id="PRO_5046887586" description="Thioredoxin domain-containing protein" evidence="5">
    <location>
        <begin position="20"/>
        <end position="470"/>
    </location>
</feature>
<dbReference type="InterPro" id="IPR013766">
    <property type="entry name" value="Thioredoxin_domain"/>
</dbReference>
<dbReference type="InterPro" id="IPR000866">
    <property type="entry name" value="AhpC/TSA"/>
</dbReference>
<proteinExistence type="predicted"/>
<dbReference type="EMBL" id="CP029600">
    <property type="protein sequence ID" value="AWO01622.1"/>
    <property type="molecule type" value="Genomic_DNA"/>
</dbReference>
<dbReference type="InterPro" id="IPR050553">
    <property type="entry name" value="Thioredoxin_ResA/DsbE_sf"/>
</dbReference>
<dbReference type="InterPro" id="IPR025380">
    <property type="entry name" value="DUF4369"/>
</dbReference>
<evidence type="ECO:0000256" key="2">
    <source>
        <dbReference type="ARBA" id="ARBA00022748"/>
    </source>
</evidence>
<name>A0ABN5LQZ1_9BACT</name>
<dbReference type="Pfam" id="PF17127">
    <property type="entry name" value="DUF5106"/>
    <property type="match status" value="1"/>
</dbReference>
<evidence type="ECO:0000256" key="3">
    <source>
        <dbReference type="ARBA" id="ARBA00023157"/>
    </source>
</evidence>
<protein>
    <recommendedName>
        <fullName evidence="6">Thioredoxin domain-containing protein</fullName>
    </recommendedName>
</protein>
<evidence type="ECO:0000256" key="1">
    <source>
        <dbReference type="ARBA" id="ARBA00004196"/>
    </source>
</evidence>
<evidence type="ECO:0000256" key="5">
    <source>
        <dbReference type="SAM" id="SignalP"/>
    </source>
</evidence>
<dbReference type="Pfam" id="PF00578">
    <property type="entry name" value="AhpC-TSA"/>
    <property type="match status" value="1"/>
</dbReference>
<dbReference type="RefSeq" id="WP_119077834.1">
    <property type="nucleotide sequence ID" value="NZ_CP029600.1"/>
</dbReference>